<feature type="binding site" evidence="11">
    <location>
        <position position="325"/>
    </location>
    <ligand>
        <name>NAD(+)</name>
        <dbReference type="ChEBI" id="CHEBI:57540"/>
    </ligand>
</feature>
<keyword evidence="9 11" id="KW-0234">DNA repair</keyword>
<dbReference type="CDD" id="cd00114">
    <property type="entry name" value="LIGANc"/>
    <property type="match status" value="1"/>
</dbReference>
<dbReference type="HAMAP" id="MF_01588">
    <property type="entry name" value="DNA_ligase_A"/>
    <property type="match status" value="1"/>
</dbReference>
<dbReference type="Pfam" id="PF03120">
    <property type="entry name" value="OB_DNA_ligase"/>
    <property type="match status" value="1"/>
</dbReference>
<dbReference type="Pfam" id="PF01653">
    <property type="entry name" value="DNA_ligase_aden"/>
    <property type="match status" value="1"/>
</dbReference>
<dbReference type="InterPro" id="IPR041663">
    <property type="entry name" value="DisA/LigA_HHH"/>
</dbReference>
<evidence type="ECO:0000259" key="12">
    <source>
        <dbReference type="PROSITE" id="PS50172"/>
    </source>
</evidence>
<feature type="binding site" evidence="11">
    <location>
        <position position="446"/>
    </location>
    <ligand>
        <name>Zn(2+)</name>
        <dbReference type="ChEBI" id="CHEBI:29105"/>
    </ligand>
</feature>
<feature type="binding site" evidence="11">
    <location>
        <position position="162"/>
    </location>
    <ligand>
        <name>NAD(+)</name>
        <dbReference type="ChEBI" id="CHEBI:57540"/>
    </ligand>
</feature>
<dbReference type="Pfam" id="PF03119">
    <property type="entry name" value="DNA_ligase_ZBD"/>
    <property type="match status" value="1"/>
</dbReference>
<evidence type="ECO:0000256" key="11">
    <source>
        <dbReference type="HAMAP-Rule" id="MF_01588"/>
    </source>
</evidence>
<keyword evidence="8 11" id="KW-0520">NAD</keyword>
<dbReference type="Gene3D" id="2.40.50.140">
    <property type="entry name" value="Nucleic acid-binding proteins"/>
    <property type="match status" value="1"/>
</dbReference>
<keyword evidence="3 11" id="KW-0235">DNA replication</keyword>
<evidence type="ECO:0000256" key="3">
    <source>
        <dbReference type="ARBA" id="ARBA00022705"/>
    </source>
</evidence>
<dbReference type="InterPro" id="IPR001357">
    <property type="entry name" value="BRCT_dom"/>
</dbReference>
<dbReference type="InterPro" id="IPR003583">
    <property type="entry name" value="Hlx-hairpin-Hlx_DNA-bd_motif"/>
</dbReference>
<comment type="caution">
    <text evidence="11">Lacks conserved residue(s) required for the propagation of feature annotation.</text>
</comment>
<dbReference type="Gene3D" id="3.40.50.10190">
    <property type="entry name" value="BRCT domain"/>
    <property type="match status" value="1"/>
</dbReference>
<evidence type="ECO:0000256" key="7">
    <source>
        <dbReference type="ARBA" id="ARBA00022842"/>
    </source>
</evidence>
<dbReference type="Pfam" id="PF12826">
    <property type="entry name" value="HHH_2"/>
    <property type="match status" value="1"/>
</dbReference>
<comment type="similarity">
    <text evidence="11">Belongs to the NAD-dependent DNA ligase family. LigA subfamily.</text>
</comment>
<dbReference type="InterPro" id="IPR001679">
    <property type="entry name" value="DNA_ligase"/>
</dbReference>
<feature type="binding site" evidence="11">
    <location>
        <position position="200"/>
    </location>
    <ligand>
        <name>NAD(+)</name>
        <dbReference type="ChEBI" id="CHEBI:57540"/>
    </ligand>
</feature>
<dbReference type="SUPFAM" id="SSF47781">
    <property type="entry name" value="RuvA domain 2-like"/>
    <property type="match status" value="1"/>
</dbReference>
<comment type="caution">
    <text evidence="13">The sequence shown here is derived from an EMBL/GenBank/DDBJ whole genome shotgun (WGS) entry which is preliminary data.</text>
</comment>
<dbReference type="SMART" id="SM00292">
    <property type="entry name" value="BRCT"/>
    <property type="match status" value="1"/>
</dbReference>
<feature type="binding site" evidence="11">
    <location>
        <position position="466"/>
    </location>
    <ligand>
        <name>Zn(2+)</name>
        <dbReference type="ChEBI" id="CHEBI:29105"/>
    </ligand>
</feature>
<dbReference type="SMART" id="SM00532">
    <property type="entry name" value="LIGANc"/>
    <property type="match status" value="1"/>
</dbReference>
<dbReference type="Pfam" id="PF00533">
    <property type="entry name" value="BRCT"/>
    <property type="match status" value="1"/>
</dbReference>
<comment type="function">
    <text evidence="1 11">DNA ligase that catalyzes the formation of phosphodiester linkages between 5'-phosphoryl and 3'-hydroxyl groups in double-stranded DNA using NAD as a coenzyme and as the energy source for the reaction. It is essential for DNA replication and repair of damaged DNA.</text>
</comment>
<proteinExistence type="inferred from homology"/>
<dbReference type="Gene3D" id="1.10.150.20">
    <property type="entry name" value="5' to 3' exonuclease, C-terminal subdomain"/>
    <property type="match status" value="2"/>
</dbReference>
<dbReference type="EC" id="6.5.1.2" evidence="11"/>
<dbReference type="GO" id="GO:0003911">
    <property type="term" value="F:DNA ligase (NAD+) activity"/>
    <property type="evidence" value="ECO:0007669"/>
    <property type="project" value="UniProtKB-EC"/>
</dbReference>
<dbReference type="SUPFAM" id="SSF56091">
    <property type="entry name" value="DNA ligase/mRNA capping enzyme, catalytic domain"/>
    <property type="match status" value="1"/>
</dbReference>
<organism evidence="13 14">
    <name type="scientific">Persephonella atlantica</name>
    <dbReference type="NCBI Taxonomy" id="2699429"/>
    <lineage>
        <taxon>Bacteria</taxon>
        <taxon>Pseudomonadati</taxon>
        <taxon>Aquificota</taxon>
        <taxon>Aquificia</taxon>
        <taxon>Aquificales</taxon>
        <taxon>Hydrogenothermaceae</taxon>
        <taxon>Persephonella</taxon>
    </lineage>
</organism>
<keyword evidence="7 11" id="KW-0460">Magnesium</keyword>
<dbReference type="CDD" id="cd17748">
    <property type="entry name" value="BRCT_DNA_ligase_like"/>
    <property type="match status" value="1"/>
</dbReference>
<accession>A0ABS1GJ06</accession>
<feature type="binding site" evidence="11">
    <location>
        <begin position="59"/>
        <end position="63"/>
    </location>
    <ligand>
        <name>NAD(+)</name>
        <dbReference type="ChEBI" id="CHEBI:57540"/>
    </ligand>
</feature>
<evidence type="ECO:0000256" key="8">
    <source>
        <dbReference type="ARBA" id="ARBA00023027"/>
    </source>
</evidence>
<dbReference type="PROSITE" id="PS01056">
    <property type="entry name" value="DNA_LIGASE_N2"/>
    <property type="match status" value="1"/>
</dbReference>
<dbReference type="InterPro" id="IPR013840">
    <property type="entry name" value="DNAligase_N"/>
</dbReference>
<keyword evidence="2 11" id="KW-0436">Ligase</keyword>
<dbReference type="RefSeq" id="WP_200674276.1">
    <property type="nucleotide sequence ID" value="NZ_JAACYA010000002.1"/>
</dbReference>
<dbReference type="SMART" id="SM00278">
    <property type="entry name" value="HhH1"/>
    <property type="match status" value="3"/>
</dbReference>
<dbReference type="NCBIfam" id="NF005932">
    <property type="entry name" value="PRK07956.1"/>
    <property type="match status" value="1"/>
</dbReference>
<evidence type="ECO:0000256" key="9">
    <source>
        <dbReference type="ARBA" id="ARBA00023204"/>
    </source>
</evidence>
<protein>
    <recommendedName>
        <fullName evidence="11">DNA ligase</fullName>
        <ecNumber evidence="11">6.5.1.2</ecNumber>
    </recommendedName>
    <alternativeName>
        <fullName evidence="11">Polydeoxyribonucleotide synthase [NAD(+)]</fullName>
    </alternativeName>
</protein>
<feature type="binding site" evidence="11">
    <location>
        <position position="443"/>
    </location>
    <ligand>
        <name>Zn(2+)</name>
        <dbReference type="ChEBI" id="CHEBI:29105"/>
    </ligand>
</feature>
<dbReference type="EMBL" id="JAACYA010000002">
    <property type="protein sequence ID" value="MBK3332870.1"/>
    <property type="molecule type" value="Genomic_DNA"/>
</dbReference>
<name>A0ABS1GJ06_9AQUI</name>
<reference evidence="13 14" key="1">
    <citation type="journal article" date="2021" name="Syst. Appl. Microbiol.">
        <title>Persephonella atlantica sp. nov.: How to adapt to physico-chemical gradients in high temperature hydrothermal habitats.</title>
        <authorList>
            <person name="Francois D.X."/>
            <person name="Godfroy A."/>
            <person name="Mathien C."/>
            <person name="Aube J."/>
            <person name="Cathalot C."/>
            <person name="Lesongeur F."/>
            <person name="L'Haridon S."/>
            <person name="Philippon X."/>
            <person name="Roussel E.G."/>
        </authorList>
    </citation>
    <scope>NUCLEOTIDE SEQUENCE [LARGE SCALE GENOMIC DNA]</scope>
    <source>
        <strain evidence="13 14">MO1340</strain>
    </source>
</reference>
<dbReference type="Proteomes" id="UP000772812">
    <property type="component" value="Unassembled WGS sequence"/>
</dbReference>
<dbReference type="InterPro" id="IPR012340">
    <property type="entry name" value="NA-bd_OB-fold"/>
</dbReference>
<feature type="binding site" evidence="11">
    <location>
        <begin position="108"/>
        <end position="109"/>
    </location>
    <ligand>
        <name>NAD(+)</name>
        <dbReference type="ChEBI" id="CHEBI:57540"/>
    </ligand>
</feature>
<dbReference type="InterPro" id="IPR033136">
    <property type="entry name" value="DNA_ligase_CS"/>
</dbReference>
<evidence type="ECO:0000256" key="10">
    <source>
        <dbReference type="ARBA" id="ARBA00034005"/>
    </source>
</evidence>
<feature type="active site" description="N6-AMP-lysine intermediate" evidence="11">
    <location>
        <position position="141"/>
    </location>
</feature>
<dbReference type="InterPro" id="IPR004149">
    <property type="entry name" value="Znf_DNAligase_C4"/>
</dbReference>
<dbReference type="PANTHER" id="PTHR23389:SF9">
    <property type="entry name" value="DNA LIGASE"/>
    <property type="match status" value="1"/>
</dbReference>
<keyword evidence="4 11" id="KW-0479">Metal-binding</keyword>
<dbReference type="InterPro" id="IPR013839">
    <property type="entry name" value="DNAligase_adenylation"/>
</dbReference>
<feature type="domain" description="BRCT" evidence="12">
    <location>
        <begin position="624"/>
        <end position="701"/>
    </location>
</feature>
<evidence type="ECO:0000256" key="5">
    <source>
        <dbReference type="ARBA" id="ARBA00022763"/>
    </source>
</evidence>
<evidence type="ECO:0000256" key="6">
    <source>
        <dbReference type="ARBA" id="ARBA00022833"/>
    </source>
</evidence>
<dbReference type="PIRSF" id="PIRSF001604">
    <property type="entry name" value="LigA"/>
    <property type="match status" value="1"/>
</dbReference>
<dbReference type="PROSITE" id="PS50172">
    <property type="entry name" value="BRCT"/>
    <property type="match status" value="1"/>
</dbReference>
<keyword evidence="6 11" id="KW-0862">Zinc</keyword>
<comment type="catalytic activity">
    <reaction evidence="10 11">
        <text>NAD(+) + (deoxyribonucleotide)n-3'-hydroxyl + 5'-phospho-(deoxyribonucleotide)m = (deoxyribonucleotide)n+m + AMP + beta-nicotinamide D-nucleotide.</text>
        <dbReference type="EC" id="6.5.1.2"/>
    </reaction>
</comment>
<dbReference type="SUPFAM" id="SSF52113">
    <property type="entry name" value="BRCT domain"/>
    <property type="match status" value="1"/>
</dbReference>
<feature type="binding site" evidence="11">
    <location>
        <position position="349"/>
    </location>
    <ligand>
        <name>NAD(+)</name>
        <dbReference type="ChEBI" id="CHEBI:57540"/>
    </ligand>
</feature>
<dbReference type="InterPro" id="IPR010994">
    <property type="entry name" value="RuvA_2-like"/>
</dbReference>
<keyword evidence="5 11" id="KW-0227">DNA damage</keyword>
<evidence type="ECO:0000256" key="2">
    <source>
        <dbReference type="ARBA" id="ARBA00022598"/>
    </source>
</evidence>
<dbReference type="PANTHER" id="PTHR23389">
    <property type="entry name" value="CHROMOSOME TRANSMISSION FIDELITY FACTOR 18"/>
    <property type="match status" value="1"/>
</dbReference>
<evidence type="ECO:0000313" key="14">
    <source>
        <dbReference type="Proteomes" id="UP000772812"/>
    </source>
</evidence>
<sequence length="714" mass="81552">MYTPEKEKQLIEKTRQLLNISLKEIKTKNDAEKIVKELRDVIRYHDWRYYVLANPVISDYEYDKLFHLLKDIEQRFPELITPDSPTQRVASGLTKEFPQVKHLAPMLSLDNSYNEEDLRDFDRRVREATGLDVVEYSVEPKFDGAGISLVYENNIFIRGATRGDGVVGEDITPNLKTIKTIPLSADFKSYGIKTIEIRGEVLIRKDLFKKINQERLEEGLPPFANPRNAAAGSLRLQDPKEVAKRGLEAFVYQITYAVDEKGESLLGTKIKKHHQSIKMLYELGFRSPFKEIKVCRGIDEVIQYCEEWQEKRDSYPYEIDGMVVKVNDISLYNRLGVTSHHPRWAIAFKFRARQATTRIIKVVFQVGRTGAVTPVAKLEPVEIGGVTVSSVSLINEDFIKEKDIRVGDLVLVERAGDVIPYVVKVITEARKGDEKPIQFPKNCPSCGSPLVKPPGEAVWRCININCPAQVVERIIYFASKDAMDIRGLGEAIVRRFYELGFLKSIPDIYRLPYEKIKQLEGFGEKSVENLKNAIEESKHRPIHRLITGLGIRYVGKVTAKTLSEHVNCVEELKDWSVEQLENLPDIGYVVARSIYDFFHNEQNIKILQELKSLGVETCKEKEEKIEHIFDGKSFVFTGTLHCCSREIAQEIVERLGGKATSSVSRKTTYLVVGENPGSKLRKAQQLGVEIIDEEHFIQMIKDHIPQELKSKVKL</sequence>
<gene>
    <name evidence="11 13" type="primary">ligA</name>
    <name evidence="13" type="ORF">GWK41_07295</name>
</gene>
<evidence type="ECO:0000256" key="4">
    <source>
        <dbReference type="ARBA" id="ARBA00022723"/>
    </source>
</evidence>
<dbReference type="InterPro" id="IPR004150">
    <property type="entry name" value="NAD_DNA_ligase_OB"/>
</dbReference>
<comment type="cofactor">
    <cofactor evidence="11">
        <name>Mg(2+)</name>
        <dbReference type="ChEBI" id="CHEBI:18420"/>
    </cofactor>
    <cofactor evidence="11">
        <name>Mn(2+)</name>
        <dbReference type="ChEBI" id="CHEBI:29035"/>
    </cofactor>
</comment>
<feature type="binding site" evidence="11">
    <location>
        <position position="139"/>
    </location>
    <ligand>
        <name>NAD(+)</name>
        <dbReference type="ChEBI" id="CHEBI:57540"/>
    </ligand>
</feature>
<dbReference type="Gene3D" id="3.30.470.30">
    <property type="entry name" value="DNA ligase/mRNA capping enzyme"/>
    <property type="match status" value="1"/>
</dbReference>
<dbReference type="Pfam" id="PF14520">
    <property type="entry name" value="HHH_5"/>
    <property type="match status" value="1"/>
</dbReference>
<dbReference type="SUPFAM" id="SSF50249">
    <property type="entry name" value="Nucleic acid-binding proteins"/>
    <property type="match status" value="1"/>
</dbReference>
<keyword evidence="14" id="KW-1185">Reference proteome</keyword>
<evidence type="ECO:0000256" key="1">
    <source>
        <dbReference type="ARBA" id="ARBA00004067"/>
    </source>
</evidence>
<dbReference type="Gene3D" id="6.20.10.30">
    <property type="match status" value="1"/>
</dbReference>
<dbReference type="InterPro" id="IPR036420">
    <property type="entry name" value="BRCT_dom_sf"/>
</dbReference>
<keyword evidence="11" id="KW-0464">Manganese</keyword>
<evidence type="ECO:0000313" key="13">
    <source>
        <dbReference type="EMBL" id="MBK3332870.1"/>
    </source>
</evidence>
<dbReference type="Gene3D" id="1.10.287.610">
    <property type="entry name" value="Helix hairpin bin"/>
    <property type="match status" value="1"/>
</dbReference>
<dbReference type="NCBIfam" id="TIGR00575">
    <property type="entry name" value="dnlj"/>
    <property type="match status" value="1"/>
</dbReference>